<dbReference type="Gramene" id="Pp3c25_110V3.2">
    <property type="protein sequence ID" value="PAC:32979195.CDS.1"/>
    <property type="gene ID" value="Pp3c25_110"/>
</dbReference>
<gene>
    <name evidence="1" type="ORF">PHYPA_029378</name>
</gene>
<dbReference type="EnsemblPlants" id="Pp3c25_110V3.2">
    <property type="protein sequence ID" value="PAC:32979195.CDS.1"/>
    <property type="gene ID" value="Pp3c25_110"/>
</dbReference>
<keyword evidence="3" id="KW-1185">Reference proteome</keyword>
<protein>
    <submittedName>
        <fullName evidence="1 2">Uncharacterized protein</fullName>
    </submittedName>
</protein>
<proteinExistence type="predicted"/>
<sequence>MCSALVVEHSSMSGDEIDRWRDGNSRIGCYTPQLLSLIVDNRCAHARVLAHAHVFTVMFEHRRKYVGVIFENLIFNNVWHKEVE</sequence>
<reference evidence="1 3" key="1">
    <citation type="journal article" date="2008" name="Science">
        <title>The Physcomitrella genome reveals evolutionary insights into the conquest of land by plants.</title>
        <authorList>
            <person name="Rensing S."/>
            <person name="Lang D."/>
            <person name="Zimmer A."/>
            <person name="Terry A."/>
            <person name="Salamov A."/>
            <person name="Shapiro H."/>
            <person name="Nishiyama T."/>
            <person name="Perroud P.-F."/>
            <person name="Lindquist E."/>
            <person name="Kamisugi Y."/>
            <person name="Tanahashi T."/>
            <person name="Sakakibara K."/>
            <person name="Fujita T."/>
            <person name="Oishi K."/>
            <person name="Shin-I T."/>
            <person name="Kuroki Y."/>
            <person name="Toyoda A."/>
            <person name="Suzuki Y."/>
            <person name="Hashimoto A."/>
            <person name="Yamaguchi K."/>
            <person name="Sugano A."/>
            <person name="Kohara Y."/>
            <person name="Fujiyama A."/>
            <person name="Anterola A."/>
            <person name="Aoki S."/>
            <person name="Ashton N."/>
            <person name="Barbazuk W.B."/>
            <person name="Barker E."/>
            <person name="Bennetzen J."/>
            <person name="Bezanilla M."/>
            <person name="Blankenship R."/>
            <person name="Cho S.H."/>
            <person name="Dutcher S."/>
            <person name="Estelle M."/>
            <person name="Fawcett J.A."/>
            <person name="Gundlach H."/>
            <person name="Hanada K."/>
            <person name="Heyl A."/>
            <person name="Hicks K.A."/>
            <person name="Hugh J."/>
            <person name="Lohr M."/>
            <person name="Mayer K."/>
            <person name="Melkozernov A."/>
            <person name="Murata T."/>
            <person name="Nelson D."/>
            <person name="Pils B."/>
            <person name="Prigge M."/>
            <person name="Reiss B."/>
            <person name="Renner T."/>
            <person name="Rombauts S."/>
            <person name="Rushton P."/>
            <person name="Sanderfoot A."/>
            <person name="Schween G."/>
            <person name="Shiu S.-H."/>
            <person name="Stueber K."/>
            <person name="Theodoulou F.L."/>
            <person name="Tu H."/>
            <person name="Van de Peer Y."/>
            <person name="Verrier P.J."/>
            <person name="Waters E."/>
            <person name="Wood A."/>
            <person name="Yang L."/>
            <person name="Cove D."/>
            <person name="Cuming A."/>
            <person name="Hasebe M."/>
            <person name="Lucas S."/>
            <person name="Mishler D.B."/>
            <person name="Reski R."/>
            <person name="Grigoriev I."/>
            <person name="Quatrano R.S."/>
            <person name="Boore J.L."/>
        </authorList>
    </citation>
    <scope>NUCLEOTIDE SEQUENCE [LARGE SCALE GENOMIC DNA]</scope>
    <source>
        <strain evidence="2 3">cv. Gransden 2004</strain>
    </source>
</reference>
<dbReference type="Gramene" id="Pp3c25_110V3.1">
    <property type="protein sequence ID" value="PAC:32979194.CDS.1"/>
    <property type="gene ID" value="Pp3c25_110"/>
</dbReference>
<dbReference type="PaxDb" id="3218-PP1S395_47V6.1"/>
<dbReference type="EnsemblPlants" id="Pp3c25_110V3.1">
    <property type="protein sequence ID" value="PAC:32979194.CDS.1"/>
    <property type="gene ID" value="Pp3c25_110"/>
</dbReference>
<dbReference type="InParanoid" id="A0A2K1ID85"/>
<name>A0A2K1ID85_PHYPA</name>
<evidence type="ECO:0000313" key="3">
    <source>
        <dbReference type="Proteomes" id="UP000006727"/>
    </source>
</evidence>
<dbReference type="AlphaFoldDB" id="A0A2K1ID85"/>
<reference evidence="1 3" key="2">
    <citation type="journal article" date="2018" name="Plant J.">
        <title>The Physcomitrella patens chromosome-scale assembly reveals moss genome structure and evolution.</title>
        <authorList>
            <person name="Lang D."/>
            <person name="Ullrich K.K."/>
            <person name="Murat F."/>
            <person name="Fuchs J."/>
            <person name="Jenkins J."/>
            <person name="Haas F.B."/>
            <person name="Piednoel M."/>
            <person name="Gundlach H."/>
            <person name="Van Bel M."/>
            <person name="Meyberg R."/>
            <person name="Vives C."/>
            <person name="Morata J."/>
            <person name="Symeonidi A."/>
            <person name="Hiss M."/>
            <person name="Muchero W."/>
            <person name="Kamisugi Y."/>
            <person name="Saleh O."/>
            <person name="Blanc G."/>
            <person name="Decker E.L."/>
            <person name="van Gessel N."/>
            <person name="Grimwood J."/>
            <person name="Hayes R.D."/>
            <person name="Graham S.W."/>
            <person name="Gunter L.E."/>
            <person name="McDaniel S.F."/>
            <person name="Hoernstein S.N.W."/>
            <person name="Larsson A."/>
            <person name="Li F.W."/>
            <person name="Perroud P.F."/>
            <person name="Phillips J."/>
            <person name="Ranjan P."/>
            <person name="Rokshar D.S."/>
            <person name="Rothfels C.J."/>
            <person name="Schneider L."/>
            <person name="Shu S."/>
            <person name="Stevenson D.W."/>
            <person name="Thummler F."/>
            <person name="Tillich M."/>
            <person name="Villarreal Aguilar J.C."/>
            <person name="Widiez T."/>
            <person name="Wong G.K."/>
            <person name="Wymore A."/>
            <person name="Zhang Y."/>
            <person name="Zimmer A.D."/>
            <person name="Quatrano R.S."/>
            <person name="Mayer K.F.X."/>
            <person name="Goodstein D."/>
            <person name="Casacuberta J.M."/>
            <person name="Vandepoele K."/>
            <person name="Reski R."/>
            <person name="Cuming A.C."/>
            <person name="Tuskan G.A."/>
            <person name="Maumus F."/>
            <person name="Salse J."/>
            <person name="Schmutz J."/>
            <person name="Rensing S.A."/>
        </authorList>
    </citation>
    <scope>NUCLEOTIDE SEQUENCE [LARGE SCALE GENOMIC DNA]</scope>
    <source>
        <strain evidence="2 3">cv. Gransden 2004</strain>
    </source>
</reference>
<accession>A0A2K1ID85</accession>
<organism evidence="1">
    <name type="scientific">Physcomitrium patens</name>
    <name type="common">Spreading-leaved earth moss</name>
    <name type="synonym">Physcomitrella patens</name>
    <dbReference type="NCBI Taxonomy" id="3218"/>
    <lineage>
        <taxon>Eukaryota</taxon>
        <taxon>Viridiplantae</taxon>
        <taxon>Streptophyta</taxon>
        <taxon>Embryophyta</taxon>
        <taxon>Bryophyta</taxon>
        <taxon>Bryophytina</taxon>
        <taxon>Bryopsida</taxon>
        <taxon>Funariidae</taxon>
        <taxon>Funariales</taxon>
        <taxon>Funariaceae</taxon>
        <taxon>Physcomitrium</taxon>
    </lineage>
</organism>
<dbReference type="Proteomes" id="UP000006727">
    <property type="component" value="Chromosome 25"/>
</dbReference>
<dbReference type="EMBL" id="ABEU02000025">
    <property type="protein sequence ID" value="PNR27226.1"/>
    <property type="molecule type" value="Genomic_DNA"/>
</dbReference>
<evidence type="ECO:0000313" key="1">
    <source>
        <dbReference type="EMBL" id="PNR27226.1"/>
    </source>
</evidence>
<evidence type="ECO:0000313" key="2">
    <source>
        <dbReference type="EnsemblPlants" id="PAC:32979194.CDS.1"/>
    </source>
</evidence>
<reference evidence="2" key="3">
    <citation type="submission" date="2020-12" db="UniProtKB">
        <authorList>
            <consortium name="EnsemblPlants"/>
        </authorList>
    </citation>
    <scope>IDENTIFICATION</scope>
</reference>